<proteinExistence type="predicted"/>
<dbReference type="AlphaFoldDB" id="A0A9Q1JFE7"/>
<organism evidence="1 2">
    <name type="scientific">Synaphobranchus kaupii</name>
    <name type="common">Kaup's arrowtooth eel</name>
    <dbReference type="NCBI Taxonomy" id="118154"/>
    <lineage>
        <taxon>Eukaryota</taxon>
        <taxon>Metazoa</taxon>
        <taxon>Chordata</taxon>
        <taxon>Craniata</taxon>
        <taxon>Vertebrata</taxon>
        <taxon>Euteleostomi</taxon>
        <taxon>Actinopterygii</taxon>
        <taxon>Neopterygii</taxon>
        <taxon>Teleostei</taxon>
        <taxon>Anguilliformes</taxon>
        <taxon>Synaphobranchidae</taxon>
        <taxon>Synaphobranchus</taxon>
    </lineage>
</organism>
<evidence type="ECO:0000313" key="1">
    <source>
        <dbReference type="EMBL" id="KAJ8382122.1"/>
    </source>
</evidence>
<sequence length="142" mass="15728">MAGTVYVFLLLQRNFHLFPFRTRNAGWALASLSVWTQDRSVNADPESRMRNTILPLKLKAFMMACEGMRVCRENARHVFCVGRPSRPCSGTIVAPTNPSALRKRRGAANKSGDRRLGAWLCRGAPETVRKMDGGGVPLGARL</sequence>
<gene>
    <name evidence="1" type="ORF">SKAU_G00029000</name>
</gene>
<evidence type="ECO:0000313" key="2">
    <source>
        <dbReference type="Proteomes" id="UP001152622"/>
    </source>
</evidence>
<dbReference type="EMBL" id="JAINUF010000001">
    <property type="protein sequence ID" value="KAJ8382122.1"/>
    <property type="molecule type" value="Genomic_DNA"/>
</dbReference>
<reference evidence="1" key="1">
    <citation type="journal article" date="2023" name="Science">
        <title>Genome structures resolve the early diversification of teleost fishes.</title>
        <authorList>
            <person name="Parey E."/>
            <person name="Louis A."/>
            <person name="Montfort J."/>
            <person name="Bouchez O."/>
            <person name="Roques C."/>
            <person name="Iampietro C."/>
            <person name="Lluch J."/>
            <person name="Castinel A."/>
            <person name="Donnadieu C."/>
            <person name="Desvignes T."/>
            <person name="Floi Bucao C."/>
            <person name="Jouanno E."/>
            <person name="Wen M."/>
            <person name="Mejri S."/>
            <person name="Dirks R."/>
            <person name="Jansen H."/>
            <person name="Henkel C."/>
            <person name="Chen W.J."/>
            <person name="Zahm M."/>
            <person name="Cabau C."/>
            <person name="Klopp C."/>
            <person name="Thompson A.W."/>
            <person name="Robinson-Rechavi M."/>
            <person name="Braasch I."/>
            <person name="Lecointre G."/>
            <person name="Bobe J."/>
            <person name="Postlethwait J.H."/>
            <person name="Berthelot C."/>
            <person name="Roest Crollius H."/>
            <person name="Guiguen Y."/>
        </authorList>
    </citation>
    <scope>NUCLEOTIDE SEQUENCE</scope>
    <source>
        <strain evidence="1">WJC10195</strain>
    </source>
</reference>
<keyword evidence="2" id="KW-1185">Reference proteome</keyword>
<name>A0A9Q1JFE7_SYNKA</name>
<protein>
    <submittedName>
        <fullName evidence="1">Uncharacterized protein</fullName>
    </submittedName>
</protein>
<dbReference type="Proteomes" id="UP001152622">
    <property type="component" value="Chromosome 1"/>
</dbReference>
<accession>A0A9Q1JFE7</accession>
<comment type="caution">
    <text evidence="1">The sequence shown here is derived from an EMBL/GenBank/DDBJ whole genome shotgun (WGS) entry which is preliminary data.</text>
</comment>